<evidence type="ECO:0000256" key="8">
    <source>
        <dbReference type="ARBA" id="ARBA00022741"/>
    </source>
</evidence>
<dbReference type="RefSeq" id="WP_074903917.1">
    <property type="nucleotide sequence ID" value="NZ_FOUB01000006.1"/>
</dbReference>
<dbReference type="Gene3D" id="3.30.470.20">
    <property type="entry name" value="ATP-grasp fold, B domain"/>
    <property type="match status" value="2"/>
</dbReference>
<comment type="function">
    <text evidence="1">Catalyzes the ATP-dependent polymerization of arginine and aspartate to multi-L-arginyl-poly-L-aspartic acid (cyanophycin; a water-insoluble reserve polymer).</text>
</comment>
<comment type="similarity">
    <text evidence="2">In the C-terminal section; belongs to the MurCDEF family.</text>
</comment>
<reference evidence="16" key="1">
    <citation type="submission" date="2016-10" db="EMBL/GenBank/DDBJ databases">
        <authorList>
            <person name="Varghese N."/>
            <person name="Submissions S."/>
        </authorList>
    </citation>
    <scope>NUCLEOTIDE SEQUENCE [LARGE SCALE GENOMIC DNA]</scope>
    <source>
        <strain evidence="16">Nm44</strain>
    </source>
</reference>
<accession>A0A1I4LBE9</accession>
<dbReference type="PANTHER" id="PTHR23135">
    <property type="entry name" value="MUR LIGASE FAMILY MEMBER"/>
    <property type="match status" value="1"/>
</dbReference>
<dbReference type="SUPFAM" id="SSF53244">
    <property type="entry name" value="MurD-like peptide ligases, peptide-binding domain"/>
    <property type="match status" value="1"/>
</dbReference>
<dbReference type="Proteomes" id="UP000183287">
    <property type="component" value="Unassembled WGS sequence"/>
</dbReference>
<dbReference type="EC" id="6.3.2.29" evidence="5"/>
<dbReference type="PROSITE" id="PS50975">
    <property type="entry name" value="ATP_GRASP"/>
    <property type="match status" value="1"/>
</dbReference>
<dbReference type="InterPro" id="IPR013651">
    <property type="entry name" value="ATP-grasp_RimK-type"/>
</dbReference>
<dbReference type="STRING" id="44574.AAW31_15155"/>
<dbReference type="Gene3D" id="3.40.1190.10">
    <property type="entry name" value="Mur-like, catalytic domain"/>
    <property type="match status" value="1"/>
</dbReference>
<protein>
    <recommendedName>
        <fullName evidence="6">Cyanophycin synthetase</fullName>
        <ecNumber evidence="5">6.3.2.29</ecNumber>
        <ecNumber evidence="4">6.3.2.30</ecNumber>
    </recommendedName>
    <alternativeName>
        <fullName evidence="10">Cyanophycin synthase</fullName>
    </alternativeName>
</protein>
<dbReference type="Pfam" id="PF08443">
    <property type="entry name" value="RimK"/>
    <property type="match status" value="1"/>
</dbReference>
<dbReference type="GO" id="GO:0046872">
    <property type="term" value="F:metal ion binding"/>
    <property type="evidence" value="ECO:0007669"/>
    <property type="project" value="InterPro"/>
</dbReference>
<dbReference type="InterPro" id="IPR036565">
    <property type="entry name" value="Mur-like_cat_sf"/>
</dbReference>
<evidence type="ECO:0000256" key="9">
    <source>
        <dbReference type="ARBA" id="ARBA00022840"/>
    </source>
</evidence>
<evidence type="ECO:0000313" key="15">
    <source>
        <dbReference type="EMBL" id="SFL88103.1"/>
    </source>
</evidence>
<dbReference type="EC" id="6.3.2.30" evidence="4"/>
<evidence type="ECO:0000256" key="12">
    <source>
        <dbReference type="ARBA" id="ARBA00048425"/>
    </source>
</evidence>
<evidence type="ECO:0000256" key="5">
    <source>
        <dbReference type="ARBA" id="ARBA00013005"/>
    </source>
</evidence>
<keyword evidence="9 13" id="KW-0067">ATP-binding</keyword>
<keyword evidence="8 13" id="KW-0547">Nucleotide-binding</keyword>
<dbReference type="InterPro" id="IPR013221">
    <property type="entry name" value="Mur_ligase_cen"/>
</dbReference>
<evidence type="ECO:0000256" key="7">
    <source>
        <dbReference type="ARBA" id="ARBA00022598"/>
    </source>
</evidence>
<comment type="catalytic activity">
    <reaction evidence="11">
        <text>[L-4-(L-arginin-2-N-yl)aspartate](n)-L-aspartate + L-arginine + ATP = [L-4-(L-arginin-2-N-yl)aspartate](n+1) + ADP + phosphate + H(+)</text>
        <dbReference type="Rhea" id="RHEA:23888"/>
        <dbReference type="Rhea" id="RHEA-COMP:13732"/>
        <dbReference type="Rhea" id="RHEA-COMP:13733"/>
        <dbReference type="ChEBI" id="CHEBI:15378"/>
        <dbReference type="ChEBI" id="CHEBI:30616"/>
        <dbReference type="ChEBI" id="CHEBI:32682"/>
        <dbReference type="ChEBI" id="CHEBI:43474"/>
        <dbReference type="ChEBI" id="CHEBI:137986"/>
        <dbReference type="ChEBI" id="CHEBI:137990"/>
        <dbReference type="ChEBI" id="CHEBI:456216"/>
        <dbReference type="EC" id="6.3.2.30"/>
    </reaction>
</comment>
<proteinExistence type="inferred from homology"/>
<evidence type="ECO:0000256" key="4">
    <source>
        <dbReference type="ARBA" id="ARBA00012968"/>
    </source>
</evidence>
<comment type="catalytic activity">
    <reaction evidence="12">
        <text>[L-4-(L-arginin-2-N-yl)aspartate](n) + L-aspartate + ATP = [L-4-(L-arginin-2-N-yl)aspartate](n)-L-aspartate + ADP + phosphate + H(+)</text>
        <dbReference type="Rhea" id="RHEA:13277"/>
        <dbReference type="Rhea" id="RHEA-COMP:13728"/>
        <dbReference type="Rhea" id="RHEA-COMP:13733"/>
        <dbReference type="ChEBI" id="CHEBI:15378"/>
        <dbReference type="ChEBI" id="CHEBI:29991"/>
        <dbReference type="ChEBI" id="CHEBI:30616"/>
        <dbReference type="ChEBI" id="CHEBI:43474"/>
        <dbReference type="ChEBI" id="CHEBI:137986"/>
        <dbReference type="ChEBI" id="CHEBI:137990"/>
        <dbReference type="ChEBI" id="CHEBI:456216"/>
        <dbReference type="EC" id="6.3.2.29"/>
    </reaction>
</comment>
<dbReference type="NCBIfam" id="NF010623">
    <property type="entry name" value="PRK14016.1"/>
    <property type="match status" value="1"/>
</dbReference>
<dbReference type="SUPFAM" id="SSF53623">
    <property type="entry name" value="MurD-like peptide ligases, catalytic domain"/>
    <property type="match status" value="1"/>
</dbReference>
<evidence type="ECO:0000256" key="1">
    <source>
        <dbReference type="ARBA" id="ARBA00003184"/>
    </source>
</evidence>
<evidence type="ECO:0000256" key="2">
    <source>
        <dbReference type="ARBA" id="ARBA00009060"/>
    </source>
</evidence>
<dbReference type="GO" id="GO:0071160">
    <property type="term" value="F:cyanophycin synthetase activity (L-aspartate-adding)"/>
    <property type="evidence" value="ECO:0007669"/>
    <property type="project" value="UniProtKB-EC"/>
</dbReference>
<feature type="domain" description="ATP-grasp" evidence="14">
    <location>
        <begin position="209"/>
        <end position="462"/>
    </location>
</feature>
<dbReference type="PROSITE" id="PS01011">
    <property type="entry name" value="FOLYLPOLYGLU_SYNT_1"/>
    <property type="match status" value="1"/>
</dbReference>
<dbReference type="Pfam" id="PF18921">
    <property type="entry name" value="Cyanophycin_syn"/>
    <property type="match status" value="1"/>
</dbReference>
<dbReference type="Pfam" id="PF02875">
    <property type="entry name" value="Mur_ligase_C"/>
    <property type="match status" value="1"/>
</dbReference>
<evidence type="ECO:0000256" key="13">
    <source>
        <dbReference type="PROSITE-ProRule" id="PRU00409"/>
    </source>
</evidence>
<organism evidence="15 16">
    <name type="scientific">Nitrosomonas communis</name>
    <dbReference type="NCBI Taxonomy" id="44574"/>
    <lineage>
        <taxon>Bacteria</taxon>
        <taxon>Pseudomonadati</taxon>
        <taxon>Pseudomonadota</taxon>
        <taxon>Betaproteobacteria</taxon>
        <taxon>Nitrosomonadales</taxon>
        <taxon>Nitrosomonadaceae</taxon>
        <taxon>Nitrosomonas</taxon>
    </lineage>
</organism>
<dbReference type="InterPro" id="IPR036615">
    <property type="entry name" value="Mur_ligase_C_dom_sf"/>
</dbReference>
<dbReference type="InterPro" id="IPR004101">
    <property type="entry name" value="Mur_ligase_C"/>
</dbReference>
<comment type="subunit">
    <text evidence="3">Homodimer.</text>
</comment>
<dbReference type="InterPro" id="IPR044019">
    <property type="entry name" value="Cyanophycin_syn_N"/>
</dbReference>
<dbReference type="OrthoDB" id="9803907at2"/>
<name>A0A1I4LBE9_9PROT</name>
<evidence type="ECO:0000256" key="3">
    <source>
        <dbReference type="ARBA" id="ARBA00011738"/>
    </source>
</evidence>
<evidence type="ECO:0000256" key="11">
    <source>
        <dbReference type="ARBA" id="ARBA00048094"/>
    </source>
</evidence>
<dbReference type="GO" id="GO:0071161">
    <property type="term" value="F:cyanophycin synthetase activity (L-arginine-adding)"/>
    <property type="evidence" value="ECO:0007669"/>
    <property type="project" value="UniProtKB-EC"/>
</dbReference>
<evidence type="ECO:0000256" key="10">
    <source>
        <dbReference type="ARBA" id="ARBA00031353"/>
    </source>
</evidence>
<dbReference type="Pfam" id="PF08245">
    <property type="entry name" value="Mur_ligase_M"/>
    <property type="match status" value="1"/>
</dbReference>
<dbReference type="PANTHER" id="PTHR23135:SF18">
    <property type="entry name" value="CYANOPHYCIN SYNTHETASE"/>
    <property type="match status" value="1"/>
</dbReference>
<dbReference type="Gene3D" id="3.90.190.20">
    <property type="entry name" value="Mur ligase, C-terminal domain"/>
    <property type="match status" value="1"/>
</dbReference>
<evidence type="ECO:0000259" key="14">
    <source>
        <dbReference type="PROSITE" id="PS50975"/>
    </source>
</evidence>
<keyword evidence="16" id="KW-1185">Reference proteome</keyword>
<dbReference type="EMBL" id="FOUB01000006">
    <property type="protein sequence ID" value="SFL88103.1"/>
    <property type="molecule type" value="Genomic_DNA"/>
</dbReference>
<sequence length="858" mass="93114">MKVIQIRALRGPNLWSKHTSIEATVLFSENECTIDRIPGFETRLRERFPEIAQLLPADRYKMATVAHVLEFAALGLQVQAGCPVTFSHTTQTSETNTFRIIVEYSEEAVGRLAFELSLELCHAVIENIPFDLSTALLRLHTLYEDIRLGPSTGAIVRAAVARGIPCRRLTNGSLVQFGWGSKQRRIQASESDSTSAVAESIVQDKELTKTLLLAAGIPVPVGRPVIDAEDAWAAACEIGAPVVVKPQDGNQGKGVTANLVDCEQIKAAYVKATEISDNVLIERYVIGHDYRMLVVGKKLVAAARRDPPQVVGDGVHSIYHLVEQINRDPLRSEGHANLLTKIHLDEISLTHLASQGLTAESIPAKGMRVVLRNNANLSTGGTATDVTDDVHPEIAANAVAAAQMTGLDICGIDLICESIMRPLEEQGGAIIEVNAAPGLRMHLQPSYGNGRPVGKAIIDNMFAQGDDARIPVVAVTGTNGKTTTVRLIANILENNQLRVGMTCTDGVFVNGQCIDTGDCSGPKSARNVLFHPDVDAAVLETARGGMLREGLGFDHCQVAVVTNIGRGDHLGLANINTIDELAAVKRLVVENVLPGRGIAVLNADDPQVVKMAAYCPGTVMFFSRDSHNMMVLSQRAQRKRVVYLEDHFIVASEAEVEQRISLSEIPLTKNGLISFQIENAMAAIAVGWALGLEWAVIRAGLNNFISDTQTAPGRFNLFNYRNATLIADYGHNPDAMEALASAINRIPAKRRMVVISAAGDRRDEDIRLQTQILGEIFDEVVLYQDKCQRGRNDGEVLGLLREGLENAKRVRKVSEIHGEFKAIDTALTNLQAGELCLILVDQVEQALGHIHNRIANAC</sequence>
<gene>
    <name evidence="15" type="ORF">SAMN05421863_100649</name>
</gene>
<dbReference type="NCBIfam" id="TIGR02068">
    <property type="entry name" value="cya_phycin_syn"/>
    <property type="match status" value="1"/>
</dbReference>
<dbReference type="GO" id="GO:0005524">
    <property type="term" value="F:ATP binding"/>
    <property type="evidence" value="ECO:0007669"/>
    <property type="project" value="UniProtKB-UniRule"/>
</dbReference>
<dbReference type="AlphaFoldDB" id="A0A1I4LBE9"/>
<dbReference type="GO" id="GO:0004326">
    <property type="term" value="F:tetrahydrofolylpolyglutamate synthase activity"/>
    <property type="evidence" value="ECO:0007669"/>
    <property type="project" value="InterPro"/>
</dbReference>
<dbReference type="InterPro" id="IPR018109">
    <property type="entry name" value="Folylpolyglutamate_synth_CS"/>
</dbReference>
<evidence type="ECO:0000256" key="6">
    <source>
        <dbReference type="ARBA" id="ARBA00022036"/>
    </source>
</evidence>
<evidence type="ECO:0000313" key="16">
    <source>
        <dbReference type="Proteomes" id="UP000183287"/>
    </source>
</evidence>
<dbReference type="InterPro" id="IPR011810">
    <property type="entry name" value="Cya_phycin_syn"/>
</dbReference>
<keyword evidence="7" id="KW-0436">Ligase</keyword>
<dbReference type="SUPFAM" id="SSF56059">
    <property type="entry name" value="Glutathione synthetase ATP-binding domain-like"/>
    <property type="match status" value="1"/>
</dbReference>
<dbReference type="InterPro" id="IPR011761">
    <property type="entry name" value="ATP-grasp"/>
</dbReference>